<dbReference type="OrthoDB" id="5772781at2759"/>
<dbReference type="Gene3D" id="3.90.1200.10">
    <property type="match status" value="1"/>
</dbReference>
<dbReference type="EC" id="2.7.1.172" evidence="1"/>
<evidence type="ECO:0000256" key="1">
    <source>
        <dbReference type="ARBA" id="ARBA00011961"/>
    </source>
</evidence>
<dbReference type="EMBL" id="PDNA01000037">
    <property type="protein sequence ID" value="PGH21299.1"/>
    <property type="molecule type" value="Genomic_DNA"/>
</dbReference>
<comment type="catalytic activity">
    <reaction evidence="2">
        <text>N(6)-D-ribulosyl-L-lysyl-[protein] + ATP = N(6)-(3-O-phospho-D-ribulosyl)-L-lysyl-[protein] + ADP + H(+)</text>
        <dbReference type="Rhea" id="RHEA:48432"/>
        <dbReference type="Rhea" id="RHEA-COMP:12103"/>
        <dbReference type="Rhea" id="RHEA-COMP:12104"/>
        <dbReference type="ChEBI" id="CHEBI:15378"/>
        <dbReference type="ChEBI" id="CHEBI:30616"/>
        <dbReference type="ChEBI" id="CHEBI:90418"/>
        <dbReference type="ChEBI" id="CHEBI:90420"/>
        <dbReference type="ChEBI" id="CHEBI:456216"/>
        <dbReference type="EC" id="2.7.1.172"/>
    </reaction>
    <physiologicalReaction direction="left-to-right" evidence="2">
        <dbReference type="Rhea" id="RHEA:48433"/>
    </physiologicalReaction>
</comment>
<comment type="caution">
    <text evidence="4">The sequence shown here is derived from an EMBL/GenBank/DDBJ whole genome shotgun (WGS) entry which is preliminary data.</text>
</comment>
<accession>A0A2B7YJR6</accession>
<dbReference type="PANTHER" id="PTHR12149">
    <property type="entry name" value="FRUCTOSAMINE 3 KINASE-RELATED PROTEIN"/>
    <property type="match status" value="1"/>
</dbReference>
<reference evidence="4 5" key="1">
    <citation type="submission" date="2017-10" db="EMBL/GenBank/DDBJ databases">
        <title>Comparative genomics in systemic dimorphic fungi from Ajellomycetaceae.</title>
        <authorList>
            <person name="Munoz J.F."/>
            <person name="Mcewen J.G."/>
            <person name="Clay O.K."/>
            <person name="Cuomo C.A."/>
        </authorList>
    </citation>
    <scope>NUCLEOTIDE SEQUENCE [LARGE SCALE GENOMIC DNA]</scope>
    <source>
        <strain evidence="4 5">UAMH7299</strain>
    </source>
</reference>
<proteinExistence type="predicted"/>
<name>A0A2B7YJR6_POLH7</name>
<dbReference type="Proteomes" id="UP000224634">
    <property type="component" value="Unassembled WGS sequence"/>
</dbReference>
<evidence type="ECO:0000256" key="2">
    <source>
        <dbReference type="ARBA" id="ARBA00048655"/>
    </source>
</evidence>
<dbReference type="SUPFAM" id="SSF56112">
    <property type="entry name" value="Protein kinase-like (PK-like)"/>
    <property type="match status" value="1"/>
</dbReference>
<gene>
    <name evidence="4" type="ORF">AJ80_03349</name>
</gene>
<dbReference type="Pfam" id="PF03881">
    <property type="entry name" value="Fructosamin_kin"/>
    <property type="match status" value="1"/>
</dbReference>
<dbReference type="PANTHER" id="PTHR12149:SF8">
    <property type="entry name" value="PROTEIN-RIBULOSAMINE 3-KINASE"/>
    <property type="match status" value="1"/>
</dbReference>
<protein>
    <recommendedName>
        <fullName evidence="1">protein-ribulosamine 3-kinase</fullName>
        <ecNumber evidence="1">2.7.1.172</ecNumber>
    </recommendedName>
</protein>
<evidence type="ECO:0000256" key="3">
    <source>
        <dbReference type="SAM" id="MobiDB-lite"/>
    </source>
</evidence>
<feature type="region of interest" description="Disordered" evidence="3">
    <location>
        <begin position="343"/>
        <end position="366"/>
    </location>
</feature>
<feature type="compositionally biased region" description="Basic and acidic residues" evidence="3">
    <location>
        <begin position="350"/>
        <end position="366"/>
    </location>
</feature>
<dbReference type="AlphaFoldDB" id="A0A2B7YJR6"/>
<evidence type="ECO:0000313" key="5">
    <source>
        <dbReference type="Proteomes" id="UP000224634"/>
    </source>
</evidence>
<dbReference type="GO" id="GO:0102193">
    <property type="term" value="F:protein-ribulosamine 3-kinase activity"/>
    <property type="evidence" value="ECO:0007669"/>
    <property type="project" value="UniProtKB-EC"/>
</dbReference>
<keyword evidence="5" id="KW-1185">Reference proteome</keyword>
<dbReference type="InterPro" id="IPR016477">
    <property type="entry name" value="Fructo-/Ketosamine-3-kinase"/>
</dbReference>
<evidence type="ECO:0000313" key="4">
    <source>
        <dbReference type="EMBL" id="PGH21299.1"/>
    </source>
</evidence>
<sequence length="366" mass="41270">MSTLPSSLDPSSGGLQSHDKISTDDAFLGHFPAGSHIVSITQFGPVAWKITAKLTVGLPDGTRKQYFLKTSTGPRGKLMVEGEFHAMSEIYRTMPNFAPKPYAWGKYSLAKEPETYFFLSDFISMDENLPEPTQLCSKLVQLHLNSVSPTGKFGFSVTTCQGSTPQAAGWDSSWTGFFSKLLRHVLELDTQTNGRWVQLDVLSHRILFEVVPRLIGALETKGRRVKPSLIHGDLWEGNIGTLAETGDINIFDAAAFYAHNEMEIGGWRCNYNKIHDKVYTDAYLQLCPPSEPQEEWEDRNRMYSIYYNVIFSVNHKDQGTAVRQMAYDDMYFLLDKYTPFAPGEGPPKLTESERVSLSDERDHTRN</sequence>
<organism evidence="4 5">
    <name type="scientific">Polytolypa hystricis (strain UAMH7299)</name>
    <dbReference type="NCBI Taxonomy" id="1447883"/>
    <lineage>
        <taxon>Eukaryota</taxon>
        <taxon>Fungi</taxon>
        <taxon>Dikarya</taxon>
        <taxon>Ascomycota</taxon>
        <taxon>Pezizomycotina</taxon>
        <taxon>Eurotiomycetes</taxon>
        <taxon>Eurotiomycetidae</taxon>
        <taxon>Onygenales</taxon>
        <taxon>Onygenales incertae sedis</taxon>
        <taxon>Polytolypa</taxon>
    </lineage>
</organism>
<dbReference type="InterPro" id="IPR011009">
    <property type="entry name" value="Kinase-like_dom_sf"/>
</dbReference>